<dbReference type="Proteomes" id="UP000780801">
    <property type="component" value="Unassembled WGS sequence"/>
</dbReference>
<dbReference type="PROSITE" id="PS50181">
    <property type="entry name" value="FBOX"/>
    <property type="match status" value="1"/>
</dbReference>
<comment type="caution">
    <text evidence="3">The sequence shown here is derived from an EMBL/GenBank/DDBJ whole genome shotgun (WGS) entry which is preliminary data.</text>
</comment>
<organism evidence="3 4">
    <name type="scientific">Lunasporangiospora selenospora</name>
    <dbReference type="NCBI Taxonomy" id="979761"/>
    <lineage>
        <taxon>Eukaryota</taxon>
        <taxon>Fungi</taxon>
        <taxon>Fungi incertae sedis</taxon>
        <taxon>Mucoromycota</taxon>
        <taxon>Mortierellomycotina</taxon>
        <taxon>Mortierellomycetes</taxon>
        <taxon>Mortierellales</taxon>
        <taxon>Mortierellaceae</taxon>
        <taxon>Lunasporangiospora</taxon>
    </lineage>
</organism>
<dbReference type="AlphaFoldDB" id="A0A9P6KGQ8"/>
<feature type="domain" description="F-box" evidence="2">
    <location>
        <begin position="187"/>
        <end position="234"/>
    </location>
</feature>
<evidence type="ECO:0000259" key="2">
    <source>
        <dbReference type="PROSITE" id="PS50181"/>
    </source>
</evidence>
<gene>
    <name evidence="3" type="ORF">BGW38_007632</name>
</gene>
<evidence type="ECO:0000256" key="1">
    <source>
        <dbReference type="SAM" id="MobiDB-lite"/>
    </source>
</evidence>
<name>A0A9P6KGQ8_9FUNG</name>
<feature type="compositionally biased region" description="Low complexity" evidence="1">
    <location>
        <begin position="1"/>
        <end position="10"/>
    </location>
</feature>
<proteinExistence type="predicted"/>
<dbReference type="Gene3D" id="1.25.40.10">
    <property type="entry name" value="Tetratricopeptide repeat domain"/>
    <property type="match status" value="1"/>
</dbReference>
<dbReference type="GO" id="GO:0031146">
    <property type="term" value="P:SCF-dependent proteasomal ubiquitin-dependent protein catabolic process"/>
    <property type="evidence" value="ECO:0007669"/>
    <property type="project" value="TreeGrafter"/>
</dbReference>
<sequence>MSNSRNRPSPIARPPPSSLGRLATSTSGTKSEPKLGLAALWRASSTASKSRDGSPVAQPSSVTTPGAHVKEQIPVNDLVQLARKAFSAKEFDVSLSYLSRALMVVPSNINLLDSRAACYEKMGKLDEALSDAKSMIRLHPLQAKSYLRAGKILRLQHNYKGSTKIFVAGVERAEKQSQDYDKEALVLDPMERLPFELIAMVFEYMTFEERIRCMAISKKWMRYLSSVRQFWQTIDLSLSPITPTLLKAKKYMPPHMVWSLNHKITNKVVLSLVSHTPPKALIIGRTLNITGPFFKQLVEIKRAHSLERLVFRGNTKVQEQDFSLFWSSVPILRYLDAGDCTGISDVVVIALLNRCPLLEELDIAYCRVVGAFGALIGKGTYPNLKKLTIGHTGVFASRSWIEGLVARFPNLETLDMRTMQLQGIEDLESLCELKRLRHLYTSSVAAPNEDAANFVLQRWVAGIPDLESLQLNYCKGLSDLSLRVIAETPGAEDPARRGWSQSLRMLDITSTPYLTSHGLSILARNPFSRLHTLIISRCGRVDEEGLLTVIRHCGRELVWLECSGYGSVSDILMYAIKDHCPKIEVVNVSNSGKVTGLSLVALASERGSGLQLVNVDNCRNVSVDAVERARTIIGRDASRVTFTFNTNVFR</sequence>
<dbReference type="SUPFAM" id="SSF81383">
    <property type="entry name" value="F-box domain"/>
    <property type="match status" value="1"/>
</dbReference>
<dbReference type="SUPFAM" id="SSF52047">
    <property type="entry name" value="RNI-like"/>
    <property type="match status" value="1"/>
</dbReference>
<dbReference type="InterPro" id="IPR006553">
    <property type="entry name" value="Leu-rich_rpt_Cys-con_subtyp"/>
</dbReference>
<dbReference type="SMART" id="SM00367">
    <property type="entry name" value="LRR_CC"/>
    <property type="match status" value="6"/>
</dbReference>
<dbReference type="Gene3D" id="3.80.10.10">
    <property type="entry name" value="Ribonuclease Inhibitor"/>
    <property type="match status" value="2"/>
</dbReference>
<dbReference type="PANTHER" id="PTHR13318">
    <property type="entry name" value="PARTNER OF PAIRED, ISOFORM B-RELATED"/>
    <property type="match status" value="1"/>
</dbReference>
<dbReference type="OrthoDB" id="2218971at2759"/>
<protein>
    <recommendedName>
        <fullName evidence="2">F-box domain-containing protein</fullName>
    </recommendedName>
</protein>
<accession>A0A9P6KGQ8</accession>
<dbReference type="InterPro" id="IPR036047">
    <property type="entry name" value="F-box-like_dom_sf"/>
</dbReference>
<dbReference type="InterPro" id="IPR019734">
    <property type="entry name" value="TPR_rpt"/>
</dbReference>
<dbReference type="GO" id="GO:0019005">
    <property type="term" value="C:SCF ubiquitin ligase complex"/>
    <property type="evidence" value="ECO:0007669"/>
    <property type="project" value="TreeGrafter"/>
</dbReference>
<feature type="region of interest" description="Disordered" evidence="1">
    <location>
        <begin position="1"/>
        <end position="69"/>
    </location>
</feature>
<dbReference type="InterPro" id="IPR011990">
    <property type="entry name" value="TPR-like_helical_dom_sf"/>
</dbReference>
<evidence type="ECO:0000313" key="3">
    <source>
        <dbReference type="EMBL" id="KAF9584082.1"/>
    </source>
</evidence>
<dbReference type="Pfam" id="PF00646">
    <property type="entry name" value="F-box"/>
    <property type="match status" value="1"/>
</dbReference>
<dbReference type="InterPro" id="IPR001810">
    <property type="entry name" value="F-box_dom"/>
</dbReference>
<dbReference type="SUPFAM" id="SSF48452">
    <property type="entry name" value="TPR-like"/>
    <property type="match status" value="1"/>
</dbReference>
<evidence type="ECO:0000313" key="4">
    <source>
        <dbReference type="Proteomes" id="UP000780801"/>
    </source>
</evidence>
<dbReference type="SMART" id="SM00028">
    <property type="entry name" value="TPR"/>
    <property type="match status" value="3"/>
</dbReference>
<dbReference type="InterPro" id="IPR032675">
    <property type="entry name" value="LRR_dom_sf"/>
</dbReference>
<reference evidence="3" key="1">
    <citation type="journal article" date="2020" name="Fungal Divers.">
        <title>Resolving the Mortierellaceae phylogeny through synthesis of multi-gene phylogenetics and phylogenomics.</title>
        <authorList>
            <person name="Vandepol N."/>
            <person name="Liber J."/>
            <person name="Desiro A."/>
            <person name="Na H."/>
            <person name="Kennedy M."/>
            <person name="Barry K."/>
            <person name="Grigoriev I.V."/>
            <person name="Miller A.N."/>
            <person name="O'Donnell K."/>
            <person name="Stajich J.E."/>
            <person name="Bonito G."/>
        </authorList>
    </citation>
    <scope>NUCLEOTIDE SEQUENCE</scope>
    <source>
        <strain evidence="3">KOD1015</strain>
    </source>
</reference>
<keyword evidence="4" id="KW-1185">Reference proteome</keyword>
<dbReference type="EMBL" id="JAABOA010000506">
    <property type="protein sequence ID" value="KAF9584082.1"/>
    <property type="molecule type" value="Genomic_DNA"/>
</dbReference>